<sequence>MAKDIYHETVKTALIKDGWTITDDPLRLKFGGRMTYVDLGAEKLLAAEKQGQRIALEVKSFLNASPIKDLEQALGQYILYSQVLEKLELNRKLYLTVPQTVFDDFLTEELPKLIIELNHIQILTFDSELEEVVQWIK</sequence>
<gene>
    <name evidence="1" type="ORF">BI308_21495</name>
</gene>
<evidence type="ECO:0000313" key="1">
    <source>
        <dbReference type="EMBL" id="OJJ19739.1"/>
    </source>
</evidence>
<dbReference type="Gene3D" id="3.40.1350.10">
    <property type="match status" value="1"/>
</dbReference>
<dbReference type="GO" id="GO:0003676">
    <property type="term" value="F:nucleic acid binding"/>
    <property type="evidence" value="ECO:0007669"/>
    <property type="project" value="InterPro"/>
</dbReference>
<dbReference type="SUPFAM" id="SSF52980">
    <property type="entry name" value="Restriction endonuclease-like"/>
    <property type="match status" value="1"/>
</dbReference>
<dbReference type="STRING" id="1925591.BI308_21495"/>
<dbReference type="Proteomes" id="UP000183940">
    <property type="component" value="Unassembled WGS sequence"/>
</dbReference>
<dbReference type="InterPro" id="IPR014919">
    <property type="entry name" value="XisH"/>
</dbReference>
<dbReference type="InterPro" id="IPR011335">
    <property type="entry name" value="Restrct_endonuc-II-like"/>
</dbReference>
<proteinExistence type="predicted"/>
<comment type="caution">
    <text evidence="1">The sequence shown here is derived from an EMBL/GenBank/DDBJ whole genome shotgun (WGS) entry which is preliminary data.</text>
</comment>
<dbReference type="Pfam" id="PF08814">
    <property type="entry name" value="XisH"/>
    <property type="match status" value="1"/>
</dbReference>
<accession>A0A1L9QLG9</accession>
<evidence type="ECO:0000313" key="2">
    <source>
        <dbReference type="Proteomes" id="UP000183940"/>
    </source>
</evidence>
<name>A0A1L9QLG9_9CYAN</name>
<reference evidence="1" key="1">
    <citation type="submission" date="2016-10" db="EMBL/GenBank/DDBJ databases">
        <title>CRISPR-Cas defence system in Roseofilum reptotaenium: evidence of a bacteriophage-cyanobacterium arms race in the coral black band disease.</title>
        <authorList>
            <person name="Buerger P."/>
            <person name="Wood-Charlson E.M."/>
            <person name="Weynberg K.D."/>
            <person name="Willis B."/>
            <person name="Van Oppen M.J."/>
        </authorList>
    </citation>
    <scope>NUCLEOTIDE SEQUENCE [LARGE SCALE GENOMIC DNA]</scope>
    <source>
        <strain evidence="1">AO1-A</strain>
    </source>
</reference>
<dbReference type="CDD" id="cd22366">
    <property type="entry name" value="XisH-like"/>
    <property type="match status" value="1"/>
</dbReference>
<dbReference type="EMBL" id="MLAW01000051">
    <property type="protein sequence ID" value="OJJ19739.1"/>
    <property type="molecule type" value="Genomic_DNA"/>
</dbReference>
<keyword evidence="2" id="KW-1185">Reference proteome</keyword>
<dbReference type="InterPro" id="IPR011856">
    <property type="entry name" value="tRNA_endonuc-like_dom_sf"/>
</dbReference>
<dbReference type="AlphaFoldDB" id="A0A1L9QLG9"/>
<organism evidence="1 2">
    <name type="scientific">Roseofilum reptotaenium AO1-A</name>
    <dbReference type="NCBI Taxonomy" id="1925591"/>
    <lineage>
        <taxon>Bacteria</taxon>
        <taxon>Bacillati</taxon>
        <taxon>Cyanobacteriota</taxon>
        <taxon>Cyanophyceae</taxon>
        <taxon>Desertifilales</taxon>
        <taxon>Desertifilaceae</taxon>
        <taxon>Roseofilum</taxon>
    </lineage>
</organism>
<protein>
    <submittedName>
        <fullName evidence="1">Fatty-acid synthase</fullName>
    </submittedName>
</protein>